<name>A0ABP7RJE5_9ACTN</name>
<evidence type="ECO:0000313" key="2">
    <source>
        <dbReference type="Proteomes" id="UP001500034"/>
    </source>
</evidence>
<gene>
    <name evidence="1" type="ORF">GCM10022384_51670</name>
</gene>
<dbReference type="RefSeq" id="WP_345595742.1">
    <property type="nucleotide sequence ID" value="NZ_BAABCQ010000126.1"/>
</dbReference>
<comment type="caution">
    <text evidence="1">The sequence shown here is derived from an EMBL/GenBank/DDBJ whole genome shotgun (WGS) entry which is preliminary data.</text>
</comment>
<accession>A0ABP7RJE5</accession>
<reference evidence="2" key="1">
    <citation type="journal article" date="2019" name="Int. J. Syst. Evol. Microbiol.">
        <title>The Global Catalogue of Microorganisms (GCM) 10K type strain sequencing project: providing services to taxonomists for standard genome sequencing and annotation.</title>
        <authorList>
            <consortium name="The Broad Institute Genomics Platform"/>
            <consortium name="The Broad Institute Genome Sequencing Center for Infectious Disease"/>
            <person name="Wu L."/>
            <person name="Ma J."/>
        </authorList>
    </citation>
    <scope>NUCLEOTIDE SEQUENCE [LARGE SCALE GENOMIC DNA]</scope>
    <source>
        <strain evidence="2">JCM 17027</strain>
    </source>
</reference>
<dbReference type="Proteomes" id="UP001500034">
    <property type="component" value="Unassembled WGS sequence"/>
</dbReference>
<proteinExistence type="predicted"/>
<dbReference type="EMBL" id="BAABCQ010000126">
    <property type="protein sequence ID" value="GAA3998366.1"/>
    <property type="molecule type" value="Genomic_DNA"/>
</dbReference>
<organism evidence="1 2">
    <name type="scientific">Streptomyces marokkonensis</name>
    <dbReference type="NCBI Taxonomy" id="324855"/>
    <lineage>
        <taxon>Bacteria</taxon>
        <taxon>Bacillati</taxon>
        <taxon>Actinomycetota</taxon>
        <taxon>Actinomycetes</taxon>
        <taxon>Kitasatosporales</taxon>
        <taxon>Streptomycetaceae</taxon>
        <taxon>Streptomyces</taxon>
    </lineage>
</organism>
<sequence>MDRGIKSLLDEVNRYPDAGGYGTAPRVWAKSVVSIGGAAIGFTTTANNYANAEAANDPSGATKAVTQPLRRLGCASAHFTSTFTVCGSQ</sequence>
<evidence type="ECO:0000313" key="1">
    <source>
        <dbReference type="EMBL" id="GAA3998366.1"/>
    </source>
</evidence>
<keyword evidence="2" id="KW-1185">Reference proteome</keyword>
<protein>
    <submittedName>
        <fullName evidence="1">Uncharacterized protein</fullName>
    </submittedName>
</protein>